<name>A0A8X6L451_TRICU</name>
<evidence type="ECO:0000256" key="7">
    <source>
        <dbReference type="ARBA" id="ARBA00022699"/>
    </source>
</evidence>
<evidence type="ECO:0000256" key="3">
    <source>
        <dbReference type="ARBA" id="ARBA00022483"/>
    </source>
</evidence>
<reference evidence="11" key="1">
    <citation type="submission" date="2020-07" db="EMBL/GenBank/DDBJ databases">
        <title>Multicomponent nature underlies the extraordinary mechanical properties of spider dragline silk.</title>
        <authorList>
            <person name="Kono N."/>
            <person name="Nakamura H."/>
            <person name="Mori M."/>
            <person name="Yoshida Y."/>
            <person name="Ohtoshi R."/>
            <person name="Malay A.D."/>
            <person name="Moran D.A.P."/>
            <person name="Tomita M."/>
            <person name="Numata K."/>
            <person name="Arakawa K."/>
        </authorList>
    </citation>
    <scope>NUCLEOTIDE SEQUENCE</scope>
</reference>
<dbReference type="Proteomes" id="UP000887116">
    <property type="component" value="Unassembled WGS sequence"/>
</dbReference>
<dbReference type="SUPFAM" id="SSF48403">
    <property type="entry name" value="Ankyrin repeat"/>
    <property type="match status" value="1"/>
</dbReference>
<evidence type="ECO:0008006" key="13">
    <source>
        <dbReference type="Google" id="ProtNLM"/>
    </source>
</evidence>
<dbReference type="PROSITE" id="PS50088">
    <property type="entry name" value="ANK_REPEAT"/>
    <property type="match status" value="1"/>
</dbReference>
<keyword evidence="8" id="KW-0638">Presynaptic neurotoxin</keyword>
<dbReference type="AlphaFoldDB" id="A0A8X6L451"/>
<evidence type="ECO:0000256" key="9">
    <source>
        <dbReference type="ARBA" id="ARBA00023298"/>
    </source>
</evidence>
<keyword evidence="9" id="KW-1053">Target membrane</keyword>
<comment type="caution">
    <text evidence="11">The sequence shown here is derived from an EMBL/GenBank/DDBJ whole genome shotgun (WGS) entry which is preliminary data.</text>
</comment>
<evidence type="ECO:0000256" key="4">
    <source>
        <dbReference type="ARBA" id="ARBA00022525"/>
    </source>
</evidence>
<gene>
    <name evidence="11" type="ORF">TNCT_502651</name>
</gene>
<dbReference type="PROSITE" id="PS50297">
    <property type="entry name" value="ANK_REP_REGION"/>
    <property type="match status" value="1"/>
</dbReference>
<keyword evidence="10" id="KW-0040">ANK repeat</keyword>
<dbReference type="EMBL" id="BMAO01004460">
    <property type="protein sequence ID" value="GFQ94726.1"/>
    <property type="molecule type" value="Genomic_DNA"/>
</dbReference>
<keyword evidence="7" id="KW-0528">Neurotoxin</keyword>
<evidence type="ECO:0000256" key="2">
    <source>
        <dbReference type="ARBA" id="ARBA00004613"/>
    </source>
</evidence>
<dbReference type="Gene3D" id="1.25.40.20">
    <property type="entry name" value="Ankyrin repeat-containing domain"/>
    <property type="match status" value="1"/>
</dbReference>
<evidence type="ECO:0000313" key="12">
    <source>
        <dbReference type="Proteomes" id="UP000887116"/>
    </source>
</evidence>
<keyword evidence="5" id="KW-1052">Target cell membrane</keyword>
<organism evidence="11 12">
    <name type="scientific">Trichonephila clavata</name>
    <name type="common">Joro spider</name>
    <name type="synonym">Nephila clavata</name>
    <dbReference type="NCBI Taxonomy" id="2740835"/>
    <lineage>
        <taxon>Eukaryota</taxon>
        <taxon>Metazoa</taxon>
        <taxon>Ecdysozoa</taxon>
        <taxon>Arthropoda</taxon>
        <taxon>Chelicerata</taxon>
        <taxon>Arachnida</taxon>
        <taxon>Araneae</taxon>
        <taxon>Araneomorphae</taxon>
        <taxon>Entelegynae</taxon>
        <taxon>Araneoidea</taxon>
        <taxon>Nephilidae</taxon>
        <taxon>Trichonephila</taxon>
    </lineage>
</organism>
<dbReference type="OrthoDB" id="6434844at2759"/>
<dbReference type="GO" id="GO:0005576">
    <property type="term" value="C:extracellular region"/>
    <property type="evidence" value="ECO:0007669"/>
    <property type="project" value="UniProtKB-SubCell"/>
</dbReference>
<keyword evidence="4" id="KW-0964">Secreted</keyword>
<feature type="repeat" description="ANK" evidence="10">
    <location>
        <begin position="48"/>
        <end position="80"/>
    </location>
</feature>
<proteinExistence type="predicted"/>
<evidence type="ECO:0000256" key="6">
    <source>
        <dbReference type="ARBA" id="ARBA00022656"/>
    </source>
</evidence>
<dbReference type="InterPro" id="IPR036770">
    <property type="entry name" value="Ankyrin_rpt-contain_sf"/>
</dbReference>
<evidence type="ECO:0000256" key="8">
    <source>
        <dbReference type="ARBA" id="ARBA00023028"/>
    </source>
</evidence>
<dbReference type="Pfam" id="PF00023">
    <property type="entry name" value="Ank"/>
    <property type="match status" value="1"/>
</dbReference>
<accession>A0A8X6L451</accession>
<comment type="subcellular location">
    <subcellularLocation>
        <location evidence="2">Secreted</location>
    </subcellularLocation>
    <subcellularLocation>
        <location evidence="1">Target cell membrane</location>
    </subcellularLocation>
</comment>
<evidence type="ECO:0000256" key="5">
    <source>
        <dbReference type="ARBA" id="ARBA00022537"/>
    </source>
</evidence>
<keyword evidence="6" id="KW-0800">Toxin</keyword>
<evidence type="ECO:0000256" key="1">
    <source>
        <dbReference type="ARBA" id="ARBA00004175"/>
    </source>
</evidence>
<dbReference type="GO" id="GO:0090729">
    <property type="term" value="F:toxin activity"/>
    <property type="evidence" value="ECO:0007669"/>
    <property type="project" value="UniProtKB-KW"/>
</dbReference>
<dbReference type="GO" id="GO:0044218">
    <property type="term" value="C:other organism cell membrane"/>
    <property type="evidence" value="ECO:0007669"/>
    <property type="project" value="UniProtKB-KW"/>
</dbReference>
<keyword evidence="12" id="KW-1185">Reference proteome</keyword>
<dbReference type="InterPro" id="IPR002110">
    <property type="entry name" value="Ankyrin_rpt"/>
</dbReference>
<protein>
    <recommendedName>
        <fullName evidence="13">Ankyrin repeat protein</fullName>
    </recommendedName>
</protein>
<keyword evidence="3" id="KW-0268">Exocytosis</keyword>
<evidence type="ECO:0000313" key="11">
    <source>
        <dbReference type="EMBL" id="GFQ94726.1"/>
    </source>
</evidence>
<sequence>MSKEFGCENFKGKVRYVMSRKEARNVFDRLLKALSENRFQQINEKDAAGCTILHRAAQVSEPEVIKLLIEKGAKTNIENKSGENSITPSSILWKGRECKSTIGGRSRCKC</sequence>
<dbReference type="GO" id="GO:0006887">
    <property type="term" value="P:exocytosis"/>
    <property type="evidence" value="ECO:0007669"/>
    <property type="project" value="UniProtKB-KW"/>
</dbReference>
<keyword evidence="9" id="KW-0472">Membrane</keyword>
<dbReference type="GO" id="GO:0044231">
    <property type="term" value="C:host cell presynaptic membrane"/>
    <property type="evidence" value="ECO:0007669"/>
    <property type="project" value="UniProtKB-KW"/>
</dbReference>
<evidence type="ECO:0000256" key="10">
    <source>
        <dbReference type="PROSITE-ProRule" id="PRU00023"/>
    </source>
</evidence>